<comment type="cofactor">
    <cofactor evidence="1">
        <name>(6R)-5,10-methylene-5,6,7,8-tetrahydrofolate</name>
        <dbReference type="ChEBI" id="CHEBI:15636"/>
    </cofactor>
</comment>
<dbReference type="PANTHER" id="PTHR11455">
    <property type="entry name" value="CRYPTOCHROME"/>
    <property type="match status" value="1"/>
</dbReference>
<dbReference type="Gene3D" id="1.10.579.10">
    <property type="entry name" value="DNA Cyclobutane Dipyrimidine Photolyase, subunit A, domain 3"/>
    <property type="match status" value="1"/>
</dbReference>
<reference evidence="7" key="1">
    <citation type="journal article" date="2015" name="Nature">
        <title>Complex archaea that bridge the gap between prokaryotes and eukaryotes.</title>
        <authorList>
            <person name="Spang A."/>
            <person name="Saw J.H."/>
            <person name="Jorgensen S.L."/>
            <person name="Zaremba-Niedzwiedzka K."/>
            <person name="Martijn J."/>
            <person name="Lind A.E."/>
            <person name="van Eijk R."/>
            <person name="Schleper C."/>
            <person name="Guy L."/>
            <person name="Ettema T.J."/>
        </authorList>
    </citation>
    <scope>NUCLEOTIDE SEQUENCE</scope>
</reference>
<dbReference type="Gene3D" id="1.25.40.80">
    <property type="match status" value="1"/>
</dbReference>
<dbReference type="PRINTS" id="PR00147">
    <property type="entry name" value="DNAPHOTLYASE"/>
</dbReference>
<gene>
    <name evidence="7" type="ORF">LCGC14_0349240</name>
</gene>
<keyword evidence="4" id="KW-0274">FAD</keyword>
<dbReference type="GO" id="GO:0006139">
    <property type="term" value="P:nucleobase-containing compound metabolic process"/>
    <property type="evidence" value="ECO:0007669"/>
    <property type="project" value="UniProtKB-ARBA"/>
</dbReference>
<keyword evidence="5" id="KW-0157">Chromophore</keyword>
<evidence type="ECO:0000256" key="2">
    <source>
        <dbReference type="ARBA" id="ARBA00001974"/>
    </source>
</evidence>
<comment type="cofactor">
    <cofactor evidence="2">
        <name>FAD</name>
        <dbReference type="ChEBI" id="CHEBI:57692"/>
    </cofactor>
</comment>
<proteinExistence type="predicted"/>
<organism evidence="7">
    <name type="scientific">marine sediment metagenome</name>
    <dbReference type="NCBI Taxonomy" id="412755"/>
    <lineage>
        <taxon>unclassified sequences</taxon>
        <taxon>metagenomes</taxon>
        <taxon>ecological metagenomes</taxon>
    </lineage>
</organism>
<dbReference type="GO" id="GO:0003677">
    <property type="term" value="F:DNA binding"/>
    <property type="evidence" value="ECO:0007669"/>
    <property type="project" value="TreeGrafter"/>
</dbReference>
<dbReference type="GO" id="GO:0071949">
    <property type="term" value="F:FAD binding"/>
    <property type="evidence" value="ECO:0007669"/>
    <property type="project" value="TreeGrafter"/>
</dbReference>
<evidence type="ECO:0000313" key="7">
    <source>
        <dbReference type="EMBL" id="KKN78530.1"/>
    </source>
</evidence>
<dbReference type="Gene3D" id="3.40.50.620">
    <property type="entry name" value="HUPs"/>
    <property type="match status" value="1"/>
</dbReference>
<dbReference type="PANTHER" id="PTHR11455:SF9">
    <property type="entry name" value="CRYPTOCHROME CIRCADIAN CLOCK 5 ISOFORM X1"/>
    <property type="match status" value="1"/>
</dbReference>
<feature type="domain" description="Photolyase/cryptochrome alpha/beta" evidence="6">
    <location>
        <begin position="5"/>
        <end position="137"/>
    </location>
</feature>
<evidence type="ECO:0000256" key="4">
    <source>
        <dbReference type="ARBA" id="ARBA00022827"/>
    </source>
</evidence>
<dbReference type="SUPFAM" id="SSF52425">
    <property type="entry name" value="Cryptochrome/photolyase, N-terminal domain"/>
    <property type="match status" value="1"/>
</dbReference>
<dbReference type="InterPro" id="IPR036155">
    <property type="entry name" value="Crypto/Photolyase_N_sf"/>
</dbReference>
<dbReference type="GO" id="GO:0009416">
    <property type="term" value="P:response to light stimulus"/>
    <property type="evidence" value="ECO:0007669"/>
    <property type="project" value="TreeGrafter"/>
</dbReference>
<dbReference type="InterPro" id="IPR036134">
    <property type="entry name" value="Crypto/Photolyase_FAD-like_sf"/>
</dbReference>
<comment type="caution">
    <text evidence="7">The sequence shown here is derived from an EMBL/GenBank/DDBJ whole genome shotgun (WGS) entry which is preliminary data.</text>
</comment>
<evidence type="ECO:0000256" key="3">
    <source>
        <dbReference type="ARBA" id="ARBA00022630"/>
    </source>
</evidence>
<name>A0A0F9TBA8_9ZZZZ</name>
<dbReference type="NCBIfam" id="NF007955">
    <property type="entry name" value="PRK10674.1"/>
    <property type="match status" value="1"/>
</dbReference>
<dbReference type="InterPro" id="IPR014729">
    <property type="entry name" value="Rossmann-like_a/b/a_fold"/>
</dbReference>
<evidence type="ECO:0000256" key="1">
    <source>
        <dbReference type="ARBA" id="ARBA00001932"/>
    </source>
</evidence>
<keyword evidence="3" id="KW-0285">Flavoprotein</keyword>
<accession>A0A0F9TBA8</accession>
<dbReference type="EMBL" id="LAZR01000261">
    <property type="protein sequence ID" value="KKN78530.1"/>
    <property type="molecule type" value="Genomic_DNA"/>
</dbReference>
<dbReference type="SUPFAM" id="SSF48173">
    <property type="entry name" value="Cryptochrome/photolyase FAD-binding domain"/>
    <property type="match status" value="1"/>
</dbReference>
<evidence type="ECO:0000259" key="6">
    <source>
        <dbReference type="PROSITE" id="PS51645"/>
    </source>
</evidence>
<dbReference type="Pfam" id="PF00875">
    <property type="entry name" value="DNA_photolyase"/>
    <property type="match status" value="1"/>
</dbReference>
<dbReference type="InterPro" id="IPR005101">
    <property type="entry name" value="Cryptochr/Photolyase_FAD-bd"/>
</dbReference>
<dbReference type="FunFam" id="1.10.579.10:FF:000003">
    <property type="entry name" value="Deoxyribodipyrimidine photo-lyase"/>
    <property type="match status" value="1"/>
</dbReference>
<sequence length="478" mass="54087">MTQPPLSLCWLRADLRVSDNRALFHAAERGPVVAVFIATPSTWKEHDDAPIKVDFWLRNLHALSSELQKLNIPMLILEAGSWSECPELLLDCAQEVGAEALFFNNEYGLHEQARDEAVTSAWQSQGYLCERFTDQLLFIPGSLKTQAGGMFKVYSQFRRRAYEALHRQLPSRLPPPAAQVDTGIQSNALPAHFAGYPAASEAQQRLWPAGEDAAQARMQYFCEQLLEDYEIDRDRSDLDGTSRLSPYLAAGVLSPRQSLHAALQVNNGEFDSGNPGAISWINELLWREFYKHILVCYPRVSRHRAFRPNTEAVAWRDDSQALNAWKQGQTGIPIVDAAMQQLLQTGWMHNRLRMISAMFLSKNLLIDWREGERWFMQHLIDGDLAANNGGWQWSASTGTDSAPYFRVFNPLNQSLKCDPDGSFIRTWLPALAELSLRQIHNPPRADLLNPIDYPAPIVDLKSSRQRAINAFRHLGEPV</sequence>
<dbReference type="InterPro" id="IPR002081">
    <property type="entry name" value="Cryptochrome/DNA_photolyase_1"/>
</dbReference>
<dbReference type="Pfam" id="PF03441">
    <property type="entry name" value="FAD_binding_7"/>
    <property type="match status" value="1"/>
</dbReference>
<dbReference type="InterPro" id="IPR006050">
    <property type="entry name" value="DNA_photolyase_N"/>
</dbReference>
<dbReference type="GO" id="GO:0006950">
    <property type="term" value="P:response to stress"/>
    <property type="evidence" value="ECO:0007669"/>
    <property type="project" value="UniProtKB-ARBA"/>
</dbReference>
<dbReference type="AlphaFoldDB" id="A0A0F9TBA8"/>
<protein>
    <recommendedName>
        <fullName evidence="6">Photolyase/cryptochrome alpha/beta domain-containing protein</fullName>
    </recommendedName>
</protein>
<dbReference type="GO" id="GO:0003904">
    <property type="term" value="F:deoxyribodipyrimidine photo-lyase activity"/>
    <property type="evidence" value="ECO:0007669"/>
    <property type="project" value="TreeGrafter"/>
</dbReference>
<dbReference type="PROSITE" id="PS51645">
    <property type="entry name" value="PHR_CRY_ALPHA_BETA"/>
    <property type="match status" value="1"/>
</dbReference>
<evidence type="ECO:0000256" key="5">
    <source>
        <dbReference type="ARBA" id="ARBA00022991"/>
    </source>
</evidence>